<gene>
    <name evidence="6" type="ORF">Acy02nite_09140</name>
</gene>
<keyword evidence="1" id="KW-0805">Transcription regulation</keyword>
<keyword evidence="7" id="KW-1185">Reference proteome</keyword>
<evidence type="ECO:0000256" key="4">
    <source>
        <dbReference type="PROSITE-ProRule" id="PRU00335"/>
    </source>
</evidence>
<dbReference type="Pfam" id="PF00440">
    <property type="entry name" value="TetR_N"/>
    <property type="match status" value="1"/>
</dbReference>
<comment type="caution">
    <text evidence="6">The sequence shown here is derived from an EMBL/GenBank/DDBJ whole genome shotgun (WGS) entry which is preliminary data.</text>
</comment>
<dbReference type="InterPro" id="IPR001647">
    <property type="entry name" value="HTH_TetR"/>
</dbReference>
<dbReference type="SUPFAM" id="SSF48498">
    <property type="entry name" value="Tetracyclin repressor-like, C-terminal domain"/>
    <property type="match status" value="1"/>
</dbReference>
<evidence type="ECO:0000256" key="3">
    <source>
        <dbReference type="ARBA" id="ARBA00023163"/>
    </source>
</evidence>
<dbReference type="InterPro" id="IPR036271">
    <property type="entry name" value="Tet_transcr_reg_TetR-rel_C_sf"/>
</dbReference>
<dbReference type="InterPro" id="IPR025996">
    <property type="entry name" value="MT1864/Rv1816-like_C"/>
</dbReference>
<dbReference type="InterPro" id="IPR050109">
    <property type="entry name" value="HTH-type_TetR-like_transc_reg"/>
</dbReference>
<dbReference type="GO" id="GO:0000976">
    <property type="term" value="F:transcription cis-regulatory region binding"/>
    <property type="evidence" value="ECO:0007669"/>
    <property type="project" value="TreeGrafter"/>
</dbReference>
<dbReference type="InterPro" id="IPR009057">
    <property type="entry name" value="Homeodomain-like_sf"/>
</dbReference>
<keyword evidence="2 4" id="KW-0238">DNA-binding</keyword>
<dbReference type="PANTHER" id="PTHR30055">
    <property type="entry name" value="HTH-TYPE TRANSCRIPTIONAL REGULATOR RUTR"/>
    <property type="match status" value="1"/>
</dbReference>
<feature type="DNA-binding region" description="H-T-H motif" evidence="4">
    <location>
        <begin position="32"/>
        <end position="51"/>
    </location>
</feature>
<reference evidence="6" key="1">
    <citation type="submission" date="2021-01" db="EMBL/GenBank/DDBJ databases">
        <title>Whole genome shotgun sequence of Actinoplanes cyaneus NBRC 14990.</title>
        <authorList>
            <person name="Komaki H."/>
            <person name="Tamura T."/>
        </authorList>
    </citation>
    <scope>NUCLEOTIDE SEQUENCE</scope>
    <source>
        <strain evidence="6">NBRC 14990</strain>
    </source>
</reference>
<dbReference type="Gene3D" id="1.10.357.10">
    <property type="entry name" value="Tetracycline Repressor, domain 2"/>
    <property type="match status" value="1"/>
</dbReference>
<accession>A0A919ICE5</accession>
<dbReference type="Proteomes" id="UP000619479">
    <property type="component" value="Unassembled WGS sequence"/>
</dbReference>
<dbReference type="EMBL" id="BOMH01000007">
    <property type="protein sequence ID" value="GID63033.1"/>
    <property type="molecule type" value="Genomic_DNA"/>
</dbReference>
<dbReference type="Pfam" id="PF13305">
    <property type="entry name" value="TetR_C_33"/>
    <property type="match status" value="1"/>
</dbReference>
<dbReference type="SUPFAM" id="SSF46689">
    <property type="entry name" value="Homeodomain-like"/>
    <property type="match status" value="1"/>
</dbReference>
<dbReference type="PROSITE" id="PS50977">
    <property type="entry name" value="HTH_TETR_2"/>
    <property type="match status" value="1"/>
</dbReference>
<proteinExistence type="predicted"/>
<evidence type="ECO:0000256" key="2">
    <source>
        <dbReference type="ARBA" id="ARBA00023125"/>
    </source>
</evidence>
<evidence type="ECO:0000256" key="1">
    <source>
        <dbReference type="ARBA" id="ARBA00023015"/>
    </source>
</evidence>
<keyword evidence="3" id="KW-0804">Transcription</keyword>
<dbReference type="PRINTS" id="PR00455">
    <property type="entry name" value="HTHTETR"/>
</dbReference>
<sequence>MKTRPYHHGDLRAALLTLAEETLRERGPGELSLRELAREAGVSPAAPSRHFKTKQALLDALAVTGFDRLGAVMAGALDRAGDAFGPRLSALTRTYVTFATGNAALLELMFSRKHEPDAPAELIEAMQRLMALATGLIEDGQRRGEVREGPVILLAVPLAAILQGITDLALSGGFSDDEIDQGLDETIAFTLRGYAP</sequence>
<dbReference type="GO" id="GO:0003700">
    <property type="term" value="F:DNA-binding transcription factor activity"/>
    <property type="evidence" value="ECO:0007669"/>
    <property type="project" value="TreeGrafter"/>
</dbReference>
<dbReference type="PANTHER" id="PTHR30055:SF220">
    <property type="entry name" value="TETR-FAMILY REGULATORY PROTEIN"/>
    <property type="match status" value="1"/>
</dbReference>
<dbReference type="RefSeq" id="WP_203738510.1">
    <property type="nucleotide sequence ID" value="NZ_BAAAUC010000013.1"/>
</dbReference>
<evidence type="ECO:0000313" key="6">
    <source>
        <dbReference type="EMBL" id="GID63033.1"/>
    </source>
</evidence>
<name>A0A919ICE5_9ACTN</name>
<evidence type="ECO:0000259" key="5">
    <source>
        <dbReference type="PROSITE" id="PS50977"/>
    </source>
</evidence>
<organism evidence="6 7">
    <name type="scientific">Actinoplanes cyaneus</name>
    <dbReference type="NCBI Taxonomy" id="52696"/>
    <lineage>
        <taxon>Bacteria</taxon>
        <taxon>Bacillati</taxon>
        <taxon>Actinomycetota</taxon>
        <taxon>Actinomycetes</taxon>
        <taxon>Micromonosporales</taxon>
        <taxon>Micromonosporaceae</taxon>
        <taxon>Actinoplanes</taxon>
    </lineage>
</organism>
<feature type="domain" description="HTH tetR-type" evidence="5">
    <location>
        <begin position="9"/>
        <end position="69"/>
    </location>
</feature>
<evidence type="ECO:0000313" key="7">
    <source>
        <dbReference type="Proteomes" id="UP000619479"/>
    </source>
</evidence>
<dbReference type="AlphaFoldDB" id="A0A919ICE5"/>
<protein>
    <recommendedName>
        <fullName evidence="5">HTH tetR-type domain-containing protein</fullName>
    </recommendedName>
</protein>